<gene>
    <name evidence="4" type="primary">thyA</name>
    <name evidence="6" type="ORF">HNR39_001270</name>
</gene>
<dbReference type="GO" id="GO:0006235">
    <property type="term" value="P:dTTP biosynthetic process"/>
    <property type="evidence" value="ECO:0007669"/>
    <property type="project" value="UniProtKB-UniRule"/>
</dbReference>
<keyword evidence="7" id="KW-1185">Reference proteome</keyword>
<keyword evidence="2 4" id="KW-0489">Methyltransferase</keyword>
<comment type="caution">
    <text evidence="6">The sequence shown here is derived from an EMBL/GenBank/DDBJ whole genome shotgun (WGS) entry which is preliminary data.</text>
</comment>
<keyword evidence="4" id="KW-0963">Cytoplasm</keyword>
<comment type="catalytic activity">
    <reaction evidence="4">
        <text>dUMP + (6R)-5,10-methylene-5,6,7,8-tetrahydrofolate = 7,8-dihydrofolate + dTMP</text>
        <dbReference type="Rhea" id="RHEA:12104"/>
        <dbReference type="ChEBI" id="CHEBI:15636"/>
        <dbReference type="ChEBI" id="CHEBI:57451"/>
        <dbReference type="ChEBI" id="CHEBI:63528"/>
        <dbReference type="ChEBI" id="CHEBI:246422"/>
        <dbReference type="EC" id="2.1.1.45"/>
    </reaction>
</comment>
<dbReference type="InterPro" id="IPR036926">
    <property type="entry name" value="Thymidate_synth/dCMP_Mease_sf"/>
</dbReference>
<dbReference type="AlphaFoldDB" id="A0A840RNV5"/>
<dbReference type="HAMAP" id="MF_00008">
    <property type="entry name" value="Thymidy_synth_bact"/>
    <property type="match status" value="1"/>
</dbReference>
<feature type="binding site" evidence="4">
    <location>
        <position position="323"/>
    </location>
    <ligand>
        <name>(6R)-5,10-methylene-5,6,7,8-tetrahydrofolate</name>
        <dbReference type="ChEBI" id="CHEBI:15636"/>
    </ligand>
</feature>
<comment type="similarity">
    <text evidence="4">Belongs to the thymidylate synthase family. Bacterial-type ThyA subfamily.</text>
</comment>
<dbReference type="SUPFAM" id="SSF55831">
    <property type="entry name" value="Thymidylate synthase/dCMP hydroxymethylase"/>
    <property type="match status" value="1"/>
</dbReference>
<dbReference type="PANTHER" id="PTHR11548">
    <property type="entry name" value="THYMIDYLATE SYNTHASE 1"/>
    <property type="match status" value="1"/>
</dbReference>
<sequence>MKQYLDLVRMVLDNGSWQENRTGIRTLSMPGAMMRFDLQKEGFPGVTTKKLAFKSVVGELTGFLRASRSAADFRALGCKVWDQNANENAAWLANPYRLGEDDLGPVYGVQWRAWPAYKAIETSHAAQIADAQARGFRLISTFEDAGKEKVLLYKAIDQLRECLDTIIQNPGSRRILFHGWNCADLDAIALPACHLLYQFLPNASTKEISLCLYIRSNDIGLGTPFNLAEGAALLHLVARLTGYTPRWFTYFIGDAHIYENHLPMLEEQLQRTPYPAPRLVISDRIPAFSQTGKYEPEWLEKIEPGDFSLEDYQHHAPLTAPMAV</sequence>
<comment type="subcellular location">
    <subcellularLocation>
        <location evidence="4">Cytoplasm</location>
    </subcellularLocation>
</comment>
<dbReference type="GO" id="GO:0004799">
    <property type="term" value="F:thymidylate synthase activity"/>
    <property type="evidence" value="ECO:0007669"/>
    <property type="project" value="UniProtKB-UniRule"/>
</dbReference>
<dbReference type="EMBL" id="JACHHQ010000002">
    <property type="protein sequence ID" value="MBB5199443.1"/>
    <property type="molecule type" value="Genomic_DNA"/>
</dbReference>
<dbReference type="InterPro" id="IPR023451">
    <property type="entry name" value="Thymidate_synth/dCMP_Mease_dom"/>
</dbReference>
<comment type="pathway">
    <text evidence="4">Pyrimidine metabolism; dTTP biosynthesis.</text>
</comment>
<dbReference type="GO" id="GO:0032259">
    <property type="term" value="P:methylation"/>
    <property type="evidence" value="ECO:0007669"/>
    <property type="project" value="UniProtKB-KW"/>
</dbReference>
<dbReference type="GO" id="GO:0005829">
    <property type="term" value="C:cytosol"/>
    <property type="evidence" value="ECO:0007669"/>
    <property type="project" value="TreeGrafter"/>
</dbReference>
<dbReference type="PANTHER" id="PTHR11548:SF2">
    <property type="entry name" value="THYMIDYLATE SYNTHASE"/>
    <property type="match status" value="1"/>
</dbReference>
<accession>A0A840RNV5</accession>
<dbReference type="NCBIfam" id="TIGR03284">
    <property type="entry name" value="thym_sym"/>
    <property type="match status" value="1"/>
</dbReference>
<feature type="binding site" description="in other chain" evidence="4">
    <location>
        <begin position="215"/>
        <end position="218"/>
    </location>
    <ligand>
        <name>dUMP</name>
        <dbReference type="ChEBI" id="CHEBI:246422"/>
        <note>ligand shared between dimeric partners</note>
    </ligand>
</feature>
<protein>
    <recommendedName>
        <fullName evidence="1 4">Thymidylate synthase</fullName>
        <shortName evidence="4">TS</shortName>
        <shortName evidence="4">TSase</shortName>
        <ecNumber evidence="1 4">2.1.1.45</ecNumber>
    </recommendedName>
</protein>
<keyword evidence="3 4" id="KW-0808">Transferase</keyword>
<comment type="caution">
    <text evidence="4">Lacks conserved residue(s) required for the propagation of feature annotation.</text>
</comment>
<feature type="binding site" description="in other chain" evidence="4">
    <location>
        <begin position="256"/>
        <end position="258"/>
    </location>
    <ligand>
        <name>dUMP</name>
        <dbReference type="ChEBI" id="CHEBI:246422"/>
        <note>ligand shared between dimeric partners</note>
    </ligand>
</feature>
<evidence type="ECO:0000313" key="7">
    <source>
        <dbReference type="Proteomes" id="UP000571084"/>
    </source>
</evidence>
<evidence type="ECO:0000259" key="5">
    <source>
        <dbReference type="Pfam" id="PF00303"/>
    </source>
</evidence>
<evidence type="ECO:0000313" key="6">
    <source>
        <dbReference type="EMBL" id="MBB5199443.1"/>
    </source>
</evidence>
<dbReference type="Proteomes" id="UP000571084">
    <property type="component" value="Unassembled WGS sequence"/>
</dbReference>
<dbReference type="GO" id="GO:0006231">
    <property type="term" value="P:dTMP biosynthetic process"/>
    <property type="evidence" value="ECO:0007669"/>
    <property type="project" value="UniProtKB-UniRule"/>
</dbReference>
<dbReference type="NCBIfam" id="NF010393">
    <property type="entry name" value="PRK13821.1"/>
    <property type="match status" value="1"/>
</dbReference>
<evidence type="ECO:0000256" key="2">
    <source>
        <dbReference type="ARBA" id="ARBA00022603"/>
    </source>
</evidence>
<comment type="function">
    <text evidence="4">Catalyzes the reductive methylation of 2'-deoxyuridine-5'-monophosphate (dUMP) to 2'-deoxythymidine-5'-monophosphate (dTMP) while utilizing 5,10-methylenetetrahydrofolate (mTHF) as the methyl donor and reductant in the reaction, yielding dihydrofolate (DHF) as a by-product. This enzymatic reaction provides an intracellular de novo source of dTMP, an essential precursor for DNA biosynthesis.</text>
</comment>
<dbReference type="InterPro" id="IPR000398">
    <property type="entry name" value="Thymidylate_synthase"/>
</dbReference>
<dbReference type="InterPro" id="IPR045097">
    <property type="entry name" value="Thymidate_synth/dCMP_Mease"/>
</dbReference>
<dbReference type="RefSeq" id="WP_168054953.1">
    <property type="nucleotide sequence ID" value="NZ_JAAOZT010000006.1"/>
</dbReference>
<dbReference type="CDD" id="cd00351">
    <property type="entry name" value="TS_Pyrimidine_HMase"/>
    <property type="match status" value="1"/>
</dbReference>
<proteinExistence type="inferred from homology"/>
<feature type="active site" description="Nucleophile" evidence="4">
    <location>
        <position position="193"/>
    </location>
</feature>
<comment type="subunit">
    <text evidence="4">Homodimer.</text>
</comment>
<evidence type="ECO:0000256" key="4">
    <source>
        <dbReference type="HAMAP-Rule" id="MF_00008"/>
    </source>
</evidence>
<feature type="binding site" evidence="4">
    <location>
        <begin position="173"/>
        <end position="174"/>
    </location>
    <ligand>
        <name>dUMP</name>
        <dbReference type="ChEBI" id="CHEBI:246422"/>
        <note>ligand shared between dimeric partners</note>
    </ligand>
</feature>
<dbReference type="EC" id="2.1.1.45" evidence="1 4"/>
<evidence type="ECO:0000256" key="1">
    <source>
        <dbReference type="ARBA" id="ARBA00011947"/>
    </source>
</evidence>
<organism evidence="6 7">
    <name type="scientific">Glaciimonas immobilis</name>
    <dbReference type="NCBI Taxonomy" id="728004"/>
    <lineage>
        <taxon>Bacteria</taxon>
        <taxon>Pseudomonadati</taxon>
        <taxon>Pseudomonadota</taxon>
        <taxon>Betaproteobacteria</taxon>
        <taxon>Burkholderiales</taxon>
        <taxon>Oxalobacteraceae</taxon>
        <taxon>Glaciimonas</taxon>
    </lineage>
</organism>
<feature type="domain" description="Thymidylate synthase/dCMP hydroxymethylase" evidence="5">
    <location>
        <begin position="2"/>
        <end position="324"/>
    </location>
</feature>
<reference evidence="6 7" key="1">
    <citation type="submission" date="2020-08" db="EMBL/GenBank/DDBJ databases">
        <title>Genomic Encyclopedia of Type Strains, Phase IV (KMG-IV): sequencing the most valuable type-strain genomes for metagenomic binning, comparative biology and taxonomic classification.</title>
        <authorList>
            <person name="Goeker M."/>
        </authorList>
    </citation>
    <scope>NUCLEOTIDE SEQUENCE [LARGE SCALE GENOMIC DNA]</scope>
    <source>
        <strain evidence="6 7">DSM 23240</strain>
    </source>
</reference>
<name>A0A840RNV5_9BURK</name>
<feature type="binding site" evidence="4">
    <location>
        <position position="218"/>
    </location>
    <ligand>
        <name>(6R)-5,10-methylene-5,6,7,8-tetrahydrofolate</name>
        <dbReference type="ChEBI" id="CHEBI:15636"/>
    </ligand>
</feature>
<dbReference type="Pfam" id="PF00303">
    <property type="entry name" value="Thymidylat_synt"/>
    <property type="match status" value="1"/>
</dbReference>
<feature type="binding site" description="in other chain" evidence="4">
    <location>
        <position position="21"/>
    </location>
    <ligand>
        <name>dUMP</name>
        <dbReference type="ChEBI" id="CHEBI:246422"/>
        <note>ligand shared between dimeric partners</note>
    </ligand>
</feature>
<dbReference type="PRINTS" id="PR00108">
    <property type="entry name" value="THYMDSNTHASE"/>
</dbReference>
<feature type="binding site" description="in other chain" evidence="4">
    <location>
        <position position="226"/>
    </location>
    <ligand>
        <name>dUMP</name>
        <dbReference type="ChEBI" id="CHEBI:246422"/>
        <note>ligand shared between dimeric partners</note>
    </ligand>
</feature>
<keyword evidence="4" id="KW-0545">Nucleotide biosynthesis</keyword>
<evidence type="ECO:0000256" key="3">
    <source>
        <dbReference type="ARBA" id="ARBA00022679"/>
    </source>
</evidence>
<dbReference type="Gene3D" id="3.30.572.10">
    <property type="entry name" value="Thymidylate synthase/dCMP hydroxymethylase domain"/>
    <property type="match status" value="1"/>
</dbReference>
<dbReference type="UniPathway" id="UPA00575"/>